<dbReference type="PROSITE" id="PS50011">
    <property type="entry name" value="PROTEIN_KINASE_DOM"/>
    <property type="match status" value="1"/>
</dbReference>
<dbReference type="InterPro" id="IPR011009">
    <property type="entry name" value="Kinase-like_dom_sf"/>
</dbReference>
<dbReference type="Proteomes" id="UP001567538">
    <property type="component" value="Unassembled WGS sequence"/>
</dbReference>
<name>A0ABD1G416_SALDI</name>
<dbReference type="AlphaFoldDB" id="A0ABD1G416"/>
<dbReference type="EMBL" id="JBEAFC010000010">
    <property type="protein sequence ID" value="KAL1538827.1"/>
    <property type="molecule type" value="Genomic_DNA"/>
</dbReference>
<dbReference type="Gene3D" id="1.10.510.10">
    <property type="entry name" value="Transferase(Phosphotransferase) domain 1"/>
    <property type="match status" value="1"/>
</dbReference>
<organism evidence="2 3">
    <name type="scientific">Salvia divinorum</name>
    <name type="common">Maria pastora</name>
    <name type="synonym">Diviner's sage</name>
    <dbReference type="NCBI Taxonomy" id="28513"/>
    <lineage>
        <taxon>Eukaryota</taxon>
        <taxon>Viridiplantae</taxon>
        <taxon>Streptophyta</taxon>
        <taxon>Embryophyta</taxon>
        <taxon>Tracheophyta</taxon>
        <taxon>Spermatophyta</taxon>
        <taxon>Magnoliopsida</taxon>
        <taxon>eudicotyledons</taxon>
        <taxon>Gunneridae</taxon>
        <taxon>Pentapetalae</taxon>
        <taxon>asterids</taxon>
        <taxon>lamiids</taxon>
        <taxon>Lamiales</taxon>
        <taxon>Lamiaceae</taxon>
        <taxon>Nepetoideae</taxon>
        <taxon>Mentheae</taxon>
        <taxon>Salviinae</taxon>
        <taxon>Salvia</taxon>
        <taxon>Salvia subgen. Calosphace</taxon>
    </lineage>
</organism>
<proteinExistence type="predicted"/>
<keyword evidence="3" id="KW-1185">Reference proteome</keyword>
<evidence type="ECO:0000313" key="2">
    <source>
        <dbReference type="EMBL" id="KAL1538827.1"/>
    </source>
</evidence>
<accession>A0ABD1G416</accession>
<comment type="caution">
    <text evidence="2">The sequence shown here is derived from an EMBL/GenBank/DDBJ whole genome shotgun (WGS) entry which is preliminary data.</text>
</comment>
<feature type="domain" description="Protein kinase" evidence="1">
    <location>
        <begin position="1"/>
        <end position="98"/>
    </location>
</feature>
<dbReference type="PANTHER" id="PTHR45631">
    <property type="entry name" value="OS07G0107800 PROTEIN-RELATED"/>
    <property type="match status" value="1"/>
</dbReference>
<gene>
    <name evidence="2" type="ORF">AAHA92_27524</name>
</gene>
<reference evidence="2 3" key="1">
    <citation type="submission" date="2024-06" db="EMBL/GenBank/DDBJ databases">
        <title>A chromosome level genome sequence of Diviner's sage (Salvia divinorum).</title>
        <authorList>
            <person name="Ford S.A."/>
            <person name="Ro D.-K."/>
            <person name="Ness R.W."/>
            <person name="Phillips M.A."/>
        </authorList>
    </citation>
    <scope>NUCLEOTIDE SEQUENCE [LARGE SCALE GENOMIC DNA]</scope>
    <source>
        <strain evidence="2">SAF-2024a</strain>
        <tissue evidence="2">Leaf</tissue>
    </source>
</reference>
<evidence type="ECO:0000259" key="1">
    <source>
        <dbReference type="PROSITE" id="PS50011"/>
    </source>
</evidence>
<evidence type="ECO:0000313" key="3">
    <source>
        <dbReference type="Proteomes" id="UP001567538"/>
    </source>
</evidence>
<sequence length="98" mass="11053">MESAPYLHWRCKHYLPNGAERTIIHRHVKSTNILLDHNLVAMISDFGPSNIKGTFGYLDPKYLSTIRKSHVYGIKQYDSCRASGFEVVKGKSGKSITA</sequence>
<dbReference type="InterPro" id="IPR000719">
    <property type="entry name" value="Prot_kinase_dom"/>
</dbReference>
<dbReference type="SUPFAM" id="SSF56112">
    <property type="entry name" value="Protein kinase-like (PK-like)"/>
    <property type="match status" value="1"/>
</dbReference>
<protein>
    <recommendedName>
        <fullName evidence="1">Protein kinase domain-containing protein</fullName>
    </recommendedName>
</protein>